<dbReference type="WBParaSite" id="jg6529">
    <property type="protein sequence ID" value="jg6529"/>
    <property type="gene ID" value="jg6529"/>
</dbReference>
<reference evidence="2" key="1">
    <citation type="submission" date="2022-11" db="UniProtKB">
        <authorList>
            <consortium name="WormBaseParasite"/>
        </authorList>
    </citation>
    <scope>IDENTIFICATION</scope>
</reference>
<organism evidence="1 2">
    <name type="scientific">Ditylenchus dipsaci</name>
    <dbReference type="NCBI Taxonomy" id="166011"/>
    <lineage>
        <taxon>Eukaryota</taxon>
        <taxon>Metazoa</taxon>
        <taxon>Ecdysozoa</taxon>
        <taxon>Nematoda</taxon>
        <taxon>Chromadorea</taxon>
        <taxon>Rhabditida</taxon>
        <taxon>Tylenchina</taxon>
        <taxon>Tylenchomorpha</taxon>
        <taxon>Sphaerularioidea</taxon>
        <taxon>Anguinidae</taxon>
        <taxon>Anguininae</taxon>
        <taxon>Ditylenchus</taxon>
    </lineage>
</organism>
<accession>A0A915EJE1</accession>
<sequence>MIMDAYREHVRKHSWSDEQFEKFSLKAYLLPDSDFMTSIWSTSYSNEPRISNLQPQQLERFWDYVESKKTQLTASRLHSLSFEMLKNSPKHPRARSAFNGVLPVVEAAEREKLLQCQAGRDEMCRRLPLQDWKTSVFKAYCKSVYTIATHLELEPDDENAGKADEKEERDVDGEKMSEFIKQQLNNEEAWNLGHVFQFLSTGQLPVDIPSTKLKMVQANVINVAKAYALLLSDGVINNDIMQISSVV</sequence>
<evidence type="ECO:0000313" key="1">
    <source>
        <dbReference type="Proteomes" id="UP000887574"/>
    </source>
</evidence>
<protein>
    <submittedName>
        <fullName evidence="2">Uncharacterized protein</fullName>
    </submittedName>
</protein>
<proteinExistence type="predicted"/>
<keyword evidence="1" id="KW-1185">Reference proteome</keyword>
<dbReference type="AlphaFoldDB" id="A0A915EJE1"/>
<evidence type="ECO:0000313" key="2">
    <source>
        <dbReference type="WBParaSite" id="jg6529"/>
    </source>
</evidence>
<name>A0A915EJE1_9BILA</name>
<dbReference type="Proteomes" id="UP000887574">
    <property type="component" value="Unplaced"/>
</dbReference>